<name>A0A8H6ZWG3_PLEOS</name>
<evidence type="ECO:0000256" key="3">
    <source>
        <dbReference type="ARBA" id="ARBA00012755"/>
    </source>
</evidence>
<comment type="caution">
    <text evidence="9">The sequence shown here is derived from an EMBL/GenBank/DDBJ whole genome shotgun (WGS) entry which is preliminary data.</text>
</comment>
<comment type="catalytic activity">
    <reaction evidence="1 7">
        <text>Hydrolysis of terminal, non-reducing alpha-D-galactose residues in alpha-D-galactosides, including galactose oligosaccharides, galactomannans and galactolipids.</text>
        <dbReference type="EC" id="3.2.1.22"/>
    </reaction>
</comment>
<dbReference type="Pfam" id="PF16499">
    <property type="entry name" value="Melibiase_2"/>
    <property type="match status" value="1"/>
</dbReference>
<dbReference type="InterPro" id="IPR002241">
    <property type="entry name" value="Glyco_hydro_27"/>
</dbReference>
<feature type="domain" description="Alpha galactosidase C-terminal" evidence="8">
    <location>
        <begin position="295"/>
        <end position="370"/>
    </location>
</feature>
<dbReference type="InterPro" id="IPR041233">
    <property type="entry name" value="Melibiase_C"/>
</dbReference>
<evidence type="ECO:0000259" key="8">
    <source>
        <dbReference type="Pfam" id="PF17801"/>
    </source>
</evidence>
<dbReference type="CDD" id="cd14792">
    <property type="entry name" value="GH27"/>
    <property type="match status" value="1"/>
</dbReference>
<dbReference type="EC" id="3.2.1.22" evidence="3 7"/>
<evidence type="ECO:0000256" key="1">
    <source>
        <dbReference type="ARBA" id="ARBA00001255"/>
    </source>
</evidence>
<dbReference type="RefSeq" id="XP_036629719.1">
    <property type="nucleotide sequence ID" value="XM_036778291.1"/>
</dbReference>
<dbReference type="AlphaFoldDB" id="A0A8H6ZWG3"/>
<dbReference type="SUPFAM" id="SSF51011">
    <property type="entry name" value="Glycosyl hydrolase domain"/>
    <property type="match status" value="1"/>
</dbReference>
<evidence type="ECO:0000256" key="4">
    <source>
        <dbReference type="ARBA" id="ARBA00022729"/>
    </source>
</evidence>
<evidence type="ECO:0000313" key="10">
    <source>
        <dbReference type="Proteomes" id="UP000623687"/>
    </source>
</evidence>
<dbReference type="PANTHER" id="PTHR11452:SF61">
    <property type="entry name" value="ALPHA-GALACTOSIDASE B-RELATED"/>
    <property type="match status" value="1"/>
</dbReference>
<dbReference type="GeneID" id="59378601"/>
<dbReference type="OrthoDB" id="5795902at2759"/>
<sequence length="400" mass="45037">MSILMIVMQSETVAQVGTSLKVKMHFQSDRGDYPLPKAADQVRFRSGMKNLTDNLHALGFKTGIVRYQYISTNVHTNPTHQYSDSGWFTCAGYPGSFQNELRDARTFQDWGFDYLKYDNCAIPYDRIIREGIVGKYERMADALEELSATSGHHPFTFALCQWGWNQVWQWGKQFGHSWRTTNDIAPHWDALANVINFNSFITQATDFYGHNDLDILQLGNGDLTFDEAKSHFTAWALMKSPLLISVNMSTITNETLEILTNREILAINQDPVVGTSISPFRWGINPDWTSNSSFPAQYWSGQSQNGTVFMLLNTLNEPSDLTFNLTESPWIRAGRAYSVRDLWTHTDNGTAVRNFTAHAVPPHGVAALLLKDVGDEPAGLFPECSVWIQCTDKNGTRVGG</sequence>
<dbReference type="Gene3D" id="3.20.20.70">
    <property type="entry name" value="Aldolase class I"/>
    <property type="match status" value="1"/>
</dbReference>
<dbReference type="Proteomes" id="UP000623687">
    <property type="component" value="Unassembled WGS sequence"/>
</dbReference>
<dbReference type="Gene3D" id="2.60.40.1180">
    <property type="entry name" value="Golgi alpha-mannosidase II"/>
    <property type="match status" value="1"/>
</dbReference>
<proteinExistence type="inferred from homology"/>
<dbReference type="GO" id="GO:0005975">
    <property type="term" value="P:carbohydrate metabolic process"/>
    <property type="evidence" value="ECO:0007669"/>
    <property type="project" value="InterPro"/>
</dbReference>
<evidence type="ECO:0000256" key="2">
    <source>
        <dbReference type="ARBA" id="ARBA00009743"/>
    </source>
</evidence>
<dbReference type="GO" id="GO:0004557">
    <property type="term" value="F:alpha-galactosidase activity"/>
    <property type="evidence" value="ECO:0007669"/>
    <property type="project" value="UniProtKB-EC"/>
</dbReference>
<dbReference type="SUPFAM" id="SSF51445">
    <property type="entry name" value="(Trans)glycosidases"/>
    <property type="match status" value="1"/>
</dbReference>
<evidence type="ECO:0000313" key="9">
    <source>
        <dbReference type="EMBL" id="KAF7426415.1"/>
    </source>
</evidence>
<keyword evidence="10" id="KW-1185">Reference proteome</keyword>
<dbReference type="PRINTS" id="PR00740">
    <property type="entry name" value="GLHYDRLASE27"/>
</dbReference>
<keyword evidence="6 7" id="KW-0326">Glycosidase</keyword>
<dbReference type="VEuPathDB" id="FungiDB:PC9H_008783"/>
<keyword evidence="4" id="KW-0732">Signal</keyword>
<evidence type="ECO:0000256" key="6">
    <source>
        <dbReference type="ARBA" id="ARBA00023295"/>
    </source>
</evidence>
<dbReference type="InterPro" id="IPR017853">
    <property type="entry name" value="GH"/>
</dbReference>
<evidence type="ECO:0000256" key="7">
    <source>
        <dbReference type="RuleBase" id="RU361168"/>
    </source>
</evidence>
<organism evidence="9 10">
    <name type="scientific">Pleurotus ostreatus</name>
    <name type="common">Oyster mushroom</name>
    <name type="synonym">White-rot fungus</name>
    <dbReference type="NCBI Taxonomy" id="5322"/>
    <lineage>
        <taxon>Eukaryota</taxon>
        <taxon>Fungi</taxon>
        <taxon>Dikarya</taxon>
        <taxon>Basidiomycota</taxon>
        <taxon>Agaricomycotina</taxon>
        <taxon>Agaricomycetes</taxon>
        <taxon>Agaricomycetidae</taxon>
        <taxon>Agaricales</taxon>
        <taxon>Pleurotineae</taxon>
        <taxon>Pleurotaceae</taxon>
        <taxon>Pleurotus</taxon>
    </lineage>
</organism>
<reference evidence="9" key="1">
    <citation type="submission" date="2019-07" db="EMBL/GenBank/DDBJ databases">
        <authorList>
            <person name="Palmer J.M."/>
        </authorList>
    </citation>
    <scope>NUCLEOTIDE SEQUENCE</scope>
    <source>
        <strain evidence="9">PC9</strain>
    </source>
</reference>
<dbReference type="InterPro" id="IPR013785">
    <property type="entry name" value="Aldolase_TIM"/>
</dbReference>
<keyword evidence="7" id="KW-1015">Disulfide bond</keyword>
<protein>
    <recommendedName>
        <fullName evidence="3 7">Alpha-galactosidase</fullName>
        <ecNumber evidence="3 7">3.2.1.22</ecNumber>
    </recommendedName>
    <alternativeName>
        <fullName evidence="7">Melibiase</fullName>
    </alternativeName>
</protein>
<comment type="similarity">
    <text evidence="2 7">Belongs to the glycosyl hydrolase 27 family.</text>
</comment>
<dbReference type="EMBL" id="JACETU010000006">
    <property type="protein sequence ID" value="KAF7426415.1"/>
    <property type="molecule type" value="Genomic_DNA"/>
</dbReference>
<accession>A0A8H6ZWG3</accession>
<evidence type="ECO:0000256" key="5">
    <source>
        <dbReference type="ARBA" id="ARBA00022801"/>
    </source>
</evidence>
<dbReference type="Pfam" id="PF17801">
    <property type="entry name" value="Melibiase_C"/>
    <property type="match status" value="1"/>
</dbReference>
<dbReference type="PANTHER" id="PTHR11452">
    <property type="entry name" value="ALPHA-GALACTOSIDASE/ALPHA-N-ACETYLGALACTOSAMINIDASE"/>
    <property type="match status" value="1"/>
</dbReference>
<gene>
    <name evidence="9" type="ORF">PC9H_008783</name>
</gene>
<keyword evidence="5 7" id="KW-0378">Hydrolase</keyword>
<dbReference type="InterPro" id="IPR013780">
    <property type="entry name" value="Glyco_hydro_b"/>
</dbReference>